<dbReference type="Proteomes" id="UP000319375">
    <property type="component" value="Unassembled WGS sequence"/>
</dbReference>
<dbReference type="GO" id="GO:0003886">
    <property type="term" value="F:DNA (cytosine-5-)-methyltransferase activity"/>
    <property type="evidence" value="ECO:0007669"/>
    <property type="project" value="UniProtKB-EC"/>
</dbReference>
<evidence type="ECO:0000256" key="2">
    <source>
        <dbReference type="ARBA" id="ARBA00022603"/>
    </source>
</evidence>
<dbReference type="InterPro" id="IPR001525">
    <property type="entry name" value="C5_MeTfrase"/>
</dbReference>
<dbReference type="InterPro" id="IPR050390">
    <property type="entry name" value="C5-Methyltransferase"/>
</dbReference>
<evidence type="ECO:0000313" key="7">
    <source>
        <dbReference type="EMBL" id="TWS24650.1"/>
    </source>
</evidence>
<keyword evidence="5" id="KW-0680">Restriction system</keyword>
<keyword evidence="4 6" id="KW-0949">S-adenosyl-L-methionine</keyword>
<dbReference type="Pfam" id="PF00145">
    <property type="entry name" value="DNA_methylase"/>
    <property type="match status" value="1"/>
</dbReference>
<comment type="caution">
    <text evidence="7">The sequence shown here is derived from an EMBL/GenBank/DDBJ whole genome shotgun (WGS) entry which is preliminary data.</text>
</comment>
<dbReference type="GO" id="GO:0044027">
    <property type="term" value="P:negative regulation of gene expression via chromosomal CpG island methylation"/>
    <property type="evidence" value="ECO:0007669"/>
    <property type="project" value="TreeGrafter"/>
</dbReference>
<protein>
    <recommendedName>
        <fullName evidence="1">DNA (cytosine-5-)-methyltransferase</fullName>
        <ecNumber evidence="1">2.1.1.37</ecNumber>
    </recommendedName>
</protein>
<dbReference type="AlphaFoldDB" id="A0A5C5RPN9"/>
<dbReference type="OrthoDB" id="9813719at2"/>
<proteinExistence type="inferred from homology"/>
<dbReference type="RefSeq" id="WP_114514362.1">
    <property type="nucleotide sequence ID" value="NZ_VIGX01000029.1"/>
</dbReference>
<name>A0A5C5RPN9_9ACTN</name>
<comment type="similarity">
    <text evidence="6">Belongs to the class I-like SAM-binding methyltransferase superfamily. C5-methyltransferase family.</text>
</comment>
<sequence>MTLTVTDMFCGAGGSSTGLTQHPAFTVKVAANHWQQALDTHGANHPDVDHKRADIHTVDPRSFPKTDVLWASPECTNHSVAKGRKRNSIEDPAAERSRATMWDVPRFAEYHQYQAIITENVVDAAKWVLFPAWLQAMQLLGYEHTIIFSNSMHAQAAGMPAPQSRDRMYVMFWRRGNTAPDVQRWTRPSAWCPGCDEVVQALQTWKRDGEPWGRYRTQYVWKCPRSNCRTIVEPAWLPAETAIDWSLPGQRIGDRDKPLADKTMRRIQAGIDRHWGNLVIEAAGNTYDAADPRHPAFGTDTGYMRAWPATEPLRTLHGTSSKALVVPMEGREGKWPFPVEGPMRTLTARNENGLLMAYYGKGQCSPISAPIGTLTTRDHHALILPMRNNNTAKRPSDVLDTFAAAGNHHALVMRNNTGGAEMVTPITEPLRTLTTGGHQSLLAPGGSIAIEDCYFRMFEPHEQAAGMAFPADYIMLGSKRDRARQAGNAVCPPNARDYGYAVAESLGYEHAGSGQAA</sequence>
<evidence type="ECO:0000256" key="6">
    <source>
        <dbReference type="PROSITE-ProRule" id="PRU01016"/>
    </source>
</evidence>
<dbReference type="PROSITE" id="PS51679">
    <property type="entry name" value="SAM_MT_C5"/>
    <property type="match status" value="1"/>
</dbReference>
<evidence type="ECO:0000256" key="4">
    <source>
        <dbReference type="ARBA" id="ARBA00022691"/>
    </source>
</evidence>
<dbReference type="GO" id="GO:0032259">
    <property type="term" value="P:methylation"/>
    <property type="evidence" value="ECO:0007669"/>
    <property type="project" value="UniProtKB-KW"/>
</dbReference>
<dbReference type="InterPro" id="IPR029063">
    <property type="entry name" value="SAM-dependent_MTases_sf"/>
</dbReference>
<organism evidence="7 8">
    <name type="scientific">Tsukamurella conjunctivitidis</name>
    <dbReference type="NCBI Taxonomy" id="2592068"/>
    <lineage>
        <taxon>Bacteria</taxon>
        <taxon>Bacillati</taxon>
        <taxon>Actinomycetota</taxon>
        <taxon>Actinomycetes</taxon>
        <taxon>Mycobacteriales</taxon>
        <taxon>Tsukamurellaceae</taxon>
        <taxon>Tsukamurella</taxon>
    </lineage>
</organism>
<dbReference type="PANTHER" id="PTHR10629:SF52">
    <property type="entry name" value="DNA (CYTOSINE-5)-METHYLTRANSFERASE 1"/>
    <property type="match status" value="1"/>
</dbReference>
<dbReference type="EC" id="2.1.1.37" evidence="1"/>
<keyword evidence="3 6" id="KW-0808">Transferase</keyword>
<accession>A0A5C5RPN9</accession>
<keyword evidence="2 6" id="KW-0489">Methyltransferase</keyword>
<dbReference type="EMBL" id="VIGX01000029">
    <property type="protein sequence ID" value="TWS24650.1"/>
    <property type="molecule type" value="Genomic_DNA"/>
</dbReference>
<evidence type="ECO:0000256" key="3">
    <source>
        <dbReference type="ARBA" id="ARBA00022679"/>
    </source>
</evidence>
<gene>
    <name evidence="7" type="ORF">FK530_23510</name>
</gene>
<keyword evidence="8" id="KW-1185">Reference proteome</keyword>
<dbReference type="Gene3D" id="3.90.120.10">
    <property type="entry name" value="DNA Methylase, subunit A, domain 2"/>
    <property type="match status" value="1"/>
</dbReference>
<evidence type="ECO:0000256" key="1">
    <source>
        <dbReference type="ARBA" id="ARBA00011975"/>
    </source>
</evidence>
<reference evidence="7 8" key="1">
    <citation type="submission" date="2019-06" db="EMBL/GenBank/DDBJ databases">
        <title>Tsukamurella conjunctivitidis sp. nov., Tsukamurella assacharolytica sp. nov. and Tsukamurella sputae sp. nov. isolated from patients with conjunctivitis, bacteraemia (lymphoma) and respiratory infection (sputum) in Hong Kong.</title>
        <authorList>
            <person name="Teng J.L.L."/>
            <person name="Lee H.H."/>
            <person name="Fong J.Y.H."/>
            <person name="Fok K.M.N."/>
            <person name="Lau S.K.P."/>
            <person name="Woo P.C.Y."/>
        </authorList>
    </citation>
    <scope>NUCLEOTIDE SEQUENCE [LARGE SCALE GENOMIC DNA]</scope>
    <source>
        <strain evidence="7 8">HKU72</strain>
    </source>
</reference>
<feature type="active site" evidence="6">
    <location>
        <position position="75"/>
    </location>
</feature>
<dbReference type="GO" id="GO:0003677">
    <property type="term" value="F:DNA binding"/>
    <property type="evidence" value="ECO:0007669"/>
    <property type="project" value="TreeGrafter"/>
</dbReference>
<dbReference type="SUPFAM" id="SSF53335">
    <property type="entry name" value="S-adenosyl-L-methionine-dependent methyltransferases"/>
    <property type="match status" value="1"/>
</dbReference>
<dbReference type="PANTHER" id="PTHR10629">
    <property type="entry name" value="CYTOSINE-SPECIFIC METHYLTRANSFERASE"/>
    <property type="match status" value="1"/>
</dbReference>
<dbReference type="GO" id="GO:0009307">
    <property type="term" value="P:DNA restriction-modification system"/>
    <property type="evidence" value="ECO:0007669"/>
    <property type="project" value="UniProtKB-KW"/>
</dbReference>
<dbReference type="Gene3D" id="3.40.50.150">
    <property type="entry name" value="Vaccinia Virus protein VP39"/>
    <property type="match status" value="1"/>
</dbReference>
<evidence type="ECO:0000256" key="5">
    <source>
        <dbReference type="ARBA" id="ARBA00022747"/>
    </source>
</evidence>
<evidence type="ECO:0000313" key="8">
    <source>
        <dbReference type="Proteomes" id="UP000319375"/>
    </source>
</evidence>